<dbReference type="RefSeq" id="WP_036187934.1">
    <property type="nucleotide sequence ID" value="NZ_AVDA01000017.1"/>
</dbReference>
<dbReference type="PROSITE" id="PS01094">
    <property type="entry name" value="UPF0076"/>
    <property type="match status" value="1"/>
</dbReference>
<proteinExistence type="inferred from homology"/>
<sequence>MEFITTKKAPEAIGPYSQAVKVNNMLYLSGQIPINPETGQVVENDIVLQTRQVLQNIEAILHEENLSIDQVVKTTIFIKDMAQFPIINEEYSSFFKDHKPARSTVEVSRLPKDVLIEIESIAVLS</sequence>
<dbReference type="EMBL" id="JPVN01000017">
    <property type="protein sequence ID" value="KGR77604.1"/>
    <property type="molecule type" value="Genomic_DNA"/>
</dbReference>
<organism evidence="2 3">
    <name type="scientific">Ureibacillus manganicus DSM 26584</name>
    <dbReference type="NCBI Taxonomy" id="1384049"/>
    <lineage>
        <taxon>Bacteria</taxon>
        <taxon>Bacillati</taxon>
        <taxon>Bacillota</taxon>
        <taxon>Bacilli</taxon>
        <taxon>Bacillales</taxon>
        <taxon>Caryophanaceae</taxon>
        <taxon>Ureibacillus</taxon>
    </lineage>
</organism>
<evidence type="ECO:0000313" key="2">
    <source>
        <dbReference type="EMBL" id="KGR77604.1"/>
    </source>
</evidence>
<dbReference type="eggNOG" id="COG0251">
    <property type="taxonomic scope" value="Bacteria"/>
</dbReference>
<accession>A0A0A3HYR3</accession>
<dbReference type="InterPro" id="IPR019897">
    <property type="entry name" value="RidA_CS"/>
</dbReference>
<gene>
    <name evidence="2" type="ORF">CD29_14185</name>
</gene>
<dbReference type="FunFam" id="3.30.1330.40:FF:000001">
    <property type="entry name" value="L-PSP family endoribonuclease"/>
    <property type="match status" value="1"/>
</dbReference>
<comment type="caution">
    <text evidence="2">The sequence shown here is derived from an EMBL/GenBank/DDBJ whole genome shotgun (WGS) entry which is preliminary data.</text>
</comment>
<dbReference type="NCBIfam" id="TIGR00004">
    <property type="entry name" value="Rid family detoxifying hydrolase"/>
    <property type="match status" value="1"/>
</dbReference>
<dbReference type="Pfam" id="PF01042">
    <property type="entry name" value="Ribonuc_L-PSP"/>
    <property type="match status" value="1"/>
</dbReference>
<dbReference type="GO" id="GO:0019239">
    <property type="term" value="F:deaminase activity"/>
    <property type="evidence" value="ECO:0007669"/>
    <property type="project" value="TreeGrafter"/>
</dbReference>
<dbReference type="OrthoDB" id="9803101at2"/>
<keyword evidence="3" id="KW-1185">Reference proteome</keyword>
<dbReference type="Proteomes" id="UP000030416">
    <property type="component" value="Unassembled WGS sequence"/>
</dbReference>
<name>A0A0A3HYR3_9BACL</name>
<dbReference type="AlphaFoldDB" id="A0A0A3HYR3"/>
<reference evidence="2 3" key="1">
    <citation type="submission" date="2014-02" db="EMBL/GenBank/DDBJ databases">
        <title>Draft genome sequence of Lysinibacillus manganicus DSM 26584T.</title>
        <authorList>
            <person name="Zhang F."/>
            <person name="Wang G."/>
            <person name="Zhang L."/>
        </authorList>
    </citation>
    <scope>NUCLEOTIDE SEQUENCE [LARGE SCALE GENOMIC DNA]</scope>
    <source>
        <strain evidence="2 3">DSM 26584</strain>
    </source>
</reference>
<dbReference type="InterPro" id="IPR006056">
    <property type="entry name" value="RidA"/>
</dbReference>
<dbReference type="InterPro" id="IPR035959">
    <property type="entry name" value="RutC-like_sf"/>
</dbReference>
<evidence type="ECO:0000313" key="3">
    <source>
        <dbReference type="Proteomes" id="UP000030416"/>
    </source>
</evidence>
<evidence type="ECO:0000256" key="1">
    <source>
        <dbReference type="ARBA" id="ARBA00010552"/>
    </source>
</evidence>
<dbReference type="PANTHER" id="PTHR11803:SF39">
    <property type="entry name" value="2-IMINOBUTANOATE_2-IMINOPROPANOATE DEAMINASE"/>
    <property type="match status" value="1"/>
</dbReference>
<dbReference type="SUPFAM" id="SSF55298">
    <property type="entry name" value="YjgF-like"/>
    <property type="match status" value="1"/>
</dbReference>
<dbReference type="CDD" id="cd00448">
    <property type="entry name" value="YjgF_YER057c_UK114_family"/>
    <property type="match status" value="1"/>
</dbReference>
<dbReference type="STRING" id="1384049.CD29_14185"/>
<comment type="similarity">
    <text evidence="1">Belongs to the RutC family.</text>
</comment>
<dbReference type="Gene3D" id="3.30.1330.40">
    <property type="entry name" value="RutC-like"/>
    <property type="match status" value="1"/>
</dbReference>
<dbReference type="GO" id="GO:0005829">
    <property type="term" value="C:cytosol"/>
    <property type="evidence" value="ECO:0007669"/>
    <property type="project" value="TreeGrafter"/>
</dbReference>
<dbReference type="PANTHER" id="PTHR11803">
    <property type="entry name" value="2-IMINOBUTANOATE/2-IMINOPROPANOATE DEAMINASE RIDA"/>
    <property type="match status" value="1"/>
</dbReference>
<protein>
    <submittedName>
        <fullName evidence="2">Uncharacterized protein</fullName>
    </submittedName>
</protein>
<dbReference type="InterPro" id="IPR006175">
    <property type="entry name" value="YjgF/YER057c/UK114"/>
</dbReference>